<dbReference type="Gene3D" id="2.60.120.10">
    <property type="entry name" value="Jelly Rolls"/>
    <property type="match status" value="1"/>
</dbReference>
<feature type="domain" description="Cupin type-1" evidence="1">
    <location>
        <begin position="41"/>
        <end position="96"/>
    </location>
</feature>
<sequence length="250" mass="26470">MTADPEKDDPGAALPGGIGLSRLRVYDWPAPPGADGVCGGTPHMHLACTEAYAVVGGRGAVQTLTAAGGFASTPLREGDLVWFTPGTVHRLVNDGGLRILVLMQNSGLPEAGDAVFTFPSEVLADPEAYARAAALGREDPAHDARNRRDLALTGFTELRRRLDAGDPAALTEFHHAALRIVRDRLPDWRARFAEGPAAEVARTSSHLDALATGDTSHLQSAAVHRGDPSPAWGMCGRLDKYGREGVTRIV</sequence>
<name>A0A949N3V2_9ACTN</name>
<organism evidence="2 3">
    <name type="scientific">Streptomyces tardus</name>
    <dbReference type="NCBI Taxonomy" id="2780544"/>
    <lineage>
        <taxon>Bacteria</taxon>
        <taxon>Bacillati</taxon>
        <taxon>Actinomycetota</taxon>
        <taxon>Actinomycetes</taxon>
        <taxon>Kitasatosporales</taxon>
        <taxon>Streptomycetaceae</taxon>
        <taxon>Streptomyces</taxon>
    </lineage>
</organism>
<dbReference type="Proteomes" id="UP000694501">
    <property type="component" value="Unassembled WGS sequence"/>
</dbReference>
<evidence type="ECO:0000313" key="2">
    <source>
        <dbReference type="EMBL" id="MBU7596257.1"/>
    </source>
</evidence>
<accession>A0A949N3V2</accession>
<dbReference type="InterPro" id="IPR006045">
    <property type="entry name" value="Cupin_1"/>
</dbReference>
<dbReference type="Pfam" id="PF00190">
    <property type="entry name" value="Cupin_1"/>
    <property type="match status" value="1"/>
</dbReference>
<dbReference type="InterPro" id="IPR014710">
    <property type="entry name" value="RmlC-like_jellyroll"/>
</dbReference>
<evidence type="ECO:0000259" key="1">
    <source>
        <dbReference type="Pfam" id="PF00190"/>
    </source>
</evidence>
<dbReference type="AlphaFoldDB" id="A0A949N3V2"/>
<dbReference type="EMBL" id="JAELVF020000001">
    <property type="protein sequence ID" value="MBU7596257.1"/>
    <property type="molecule type" value="Genomic_DNA"/>
</dbReference>
<reference evidence="2" key="1">
    <citation type="submission" date="2021-06" db="EMBL/GenBank/DDBJ databases">
        <title>Sequencing of actinobacteria type strains.</title>
        <authorList>
            <person name="Nguyen G.-S."/>
            <person name="Wentzel A."/>
        </authorList>
    </citation>
    <scope>NUCLEOTIDE SEQUENCE</scope>
    <source>
        <strain evidence="2">P38-E01</strain>
    </source>
</reference>
<protein>
    <submittedName>
        <fullName evidence="2">Cupin domain-containing protein</fullName>
    </submittedName>
</protein>
<dbReference type="InterPro" id="IPR011051">
    <property type="entry name" value="RmlC_Cupin_sf"/>
</dbReference>
<gene>
    <name evidence="2" type="ORF">JGS22_001040</name>
</gene>
<dbReference type="SUPFAM" id="SSF51182">
    <property type="entry name" value="RmlC-like cupins"/>
    <property type="match status" value="1"/>
</dbReference>
<evidence type="ECO:0000313" key="3">
    <source>
        <dbReference type="Proteomes" id="UP000694501"/>
    </source>
</evidence>
<dbReference type="RefSeq" id="WP_211038758.1">
    <property type="nucleotide sequence ID" value="NZ_JAELVF020000001.1"/>
</dbReference>
<dbReference type="CDD" id="cd02208">
    <property type="entry name" value="cupin_RmlC-like"/>
    <property type="match status" value="1"/>
</dbReference>
<comment type="caution">
    <text evidence="2">The sequence shown here is derived from an EMBL/GenBank/DDBJ whole genome shotgun (WGS) entry which is preliminary data.</text>
</comment>
<proteinExistence type="predicted"/>
<keyword evidence="3" id="KW-1185">Reference proteome</keyword>